<dbReference type="GO" id="GO:0004239">
    <property type="term" value="F:initiator methionyl aminopeptidase activity"/>
    <property type="evidence" value="ECO:0007669"/>
    <property type="project" value="UniProtKB-UniRule"/>
</dbReference>
<dbReference type="EMBL" id="CP036274">
    <property type="protein sequence ID" value="QDU28096.1"/>
    <property type="molecule type" value="Genomic_DNA"/>
</dbReference>
<evidence type="ECO:0000313" key="10">
    <source>
        <dbReference type="EMBL" id="QDU28096.1"/>
    </source>
</evidence>
<evidence type="ECO:0000256" key="7">
    <source>
        <dbReference type="RuleBase" id="RU003653"/>
    </source>
</evidence>
<dbReference type="RefSeq" id="WP_238397776.1">
    <property type="nucleotide sequence ID" value="NZ_CP036274.1"/>
</dbReference>
<keyword evidence="4 6" id="KW-0479">Metal-binding</keyword>
<dbReference type="PRINTS" id="PR00599">
    <property type="entry name" value="MAPEPTIDASE"/>
</dbReference>
<feature type="region of interest" description="Disordered" evidence="8">
    <location>
        <begin position="182"/>
        <end position="202"/>
    </location>
</feature>
<dbReference type="InterPro" id="IPR001714">
    <property type="entry name" value="Pept_M24_MAP"/>
</dbReference>
<evidence type="ECO:0000256" key="4">
    <source>
        <dbReference type="ARBA" id="ARBA00022723"/>
    </source>
</evidence>
<evidence type="ECO:0000256" key="5">
    <source>
        <dbReference type="ARBA" id="ARBA00022801"/>
    </source>
</evidence>
<keyword evidence="5 6" id="KW-0378">Hydrolase</keyword>
<gene>
    <name evidence="6 10" type="primary">map</name>
    <name evidence="10" type="ORF">ETAA8_31890</name>
</gene>
<dbReference type="InterPro" id="IPR002467">
    <property type="entry name" value="Pept_M24A_MAP1"/>
</dbReference>
<dbReference type="Proteomes" id="UP000315017">
    <property type="component" value="Chromosome"/>
</dbReference>
<evidence type="ECO:0000256" key="1">
    <source>
        <dbReference type="ARBA" id="ARBA00002521"/>
    </source>
</evidence>
<dbReference type="InterPro" id="IPR000994">
    <property type="entry name" value="Pept_M24"/>
</dbReference>
<dbReference type="HAMAP" id="MF_01974">
    <property type="entry name" value="MetAP_1"/>
    <property type="match status" value="1"/>
</dbReference>
<feature type="domain" description="Peptidase M24" evidence="9">
    <location>
        <begin position="18"/>
        <end position="253"/>
    </location>
</feature>
<organism evidence="10 11">
    <name type="scientific">Anatilimnocola aggregata</name>
    <dbReference type="NCBI Taxonomy" id="2528021"/>
    <lineage>
        <taxon>Bacteria</taxon>
        <taxon>Pseudomonadati</taxon>
        <taxon>Planctomycetota</taxon>
        <taxon>Planctomycetia</taxon>
        <taxon>Pirellulales</taxon>
        <taxon>Pirellulaceae</taxon>
        <taxon>Anatilimnocola</taxon>
    </lineage>
</organism>
<feature type="binding site" evidence="6">
    <location>
        <position position="115"/>
    </location>
    <ligand>
        <name>a divalent metal cation</name>
        <dbReference type="ChEBI" id="CHEBI:60240"/>
        <label>1</label>
    </ligand>
</feature>
<comment type="catalytic activity">
    <reaction evidence="6 7">
        <text>Release of N-terminal amino acids, preferentially methionine, from peptides and arylamides.</text>
        <dbReference type="EC" id="3.4.11.18"/>
    </reaction>
</comment>
<dbReference type="InterPro" id="IPR036005">
    <property type="entry name" value="Creatinase/aminopeptidase-like"/>
</dbReference>
<keyword evidence="3 6" id="KW-0645">Protease</keyword>
<keyword evidence="2 6" id="KW-0031">Aminopeptidase</keyword>
<accession>A0A517YCX7</accession>
<comment type="cofactor">
    <cofactor evidence="6">
        <name>Co(2+)</name>
        <dbReference type="ChEBI" id="CHEBI:48828"/>
    </cofactor>
    <cofactor evidence="6">
        <name>Zn(2+)</name>
        <dbReference type="ChEBI" id="CHEBI:29105"/>
    </cofactor>
    <cofactor evidence="6">
        <name>Mn(2+)</name>
        <dbReference type="ChEBI" id="CHEBI:29035"/>
    </cofactor>
    <cofactor evidence="6">
        <name>Fe(2+)</name>
        <dbReference type="ChEBI" id="CHEBI:29033"/>
    </cofactor>
    <text evidence="6">Binds 2 divalent metal cations per subunit. Has a high-affinity and a low affinity metal-binding site. The true nature of the physiological cofactor is under debate. The enzyme is active with cobalt, zinc, manganese or divalent iron ions. Most likely, methionine aminopeptidases function as mononuclear Fe(2+)-metalloproteases under physiological conditions, and the catalytically relevant metal-binding site has been assigned to the histidine-containing high-affinity site.</text>
</comment>
<comment type="subunit">
    <text evidence="6">Monomer.</text>
</comment>
<dbReference type="Pfam" id="PF00557">
    <property type="entry name" value="Peptidase_M24"/>
    <property type="match status" value="1"/>
</dbReference>
<protein>
    <recommendedName>
        <fullName evidence="6 7">Methionine aminopeptidase</fullName>
        <shortName evidence="6">MAP</shortName>
        <shortName evidence="6">MetAP</shortName>
        <ecNumber evidence="6 7">3.4.11.18</ecNumber>
    </recommendedName>
    <alternativeName>
        <fullName evidence="6">Peptidase M</fullName>
    </alternativeName>
</protein>
<dbReference type="Gene3D" id="3.90.230.10">
    <property type="entry name" value="Creatinase/methionine aminopeptidase superfamily"/>
    <property type="match status" value="1"/>
</dbReference>
<feature type="binding site" evidence="6">
    <location>
        <position position="246"/>
    </location>
    <ligand>
        <name>a divalent metal cation</name>
        <dbReference type="ChEBI" id="CHEBI:60240"/>
        <label>2</label>
        <note>catalytic</note>
    </ligand>
</feature>
<feature type="binding site" evidence="6">
    <location>
        <position position="87"/>
    </location>
    <ligand>
        <name>substrate</name>
    </ligand>
</feature>
<comment type="function">
    <text evidence="1 6">Removes the N-terminal methionine from nascent proteins. The N-terminal methionine is often cleaved when the second residue in the primary sequence is small and uncharged (Met-Ala-, Cys, Gly, Pro, Ser, Thr, or Val). Requires deformylation of the N(alpha)-formylated initiator methionine before it can be hydrolyzed.</text>
</comment>
<feature type="binding site" evidence="6">
    <location>
        <position position="115"/>
    </location>
    <ligand>
        <name>a divalent metal cation</name>
        <dbReference type="ChEBI" id="CHEBI:60240"/>
        <label>2</label>
        <note>catalytic</note>
    </ligand>
</feature>
<dbReference type="PANTHER" id="PTHR43330:SF27">
    <property type="entry name" value="METHIONINE AMINOPEPTIDASE"/>
    <property type="match status" value="1"/>
</dbReference>
<name>A0A517YCX7_9BACT</name>
<evidence type="ECO:0000256" key="2">
    <source>
        <dbReference type="ARBA" id="ARBA00022438"/>
    </source>
</evidence>
<dbReference type="CDD" id="cd01086">
    <property type="entry name" value="MetAP1"/>
    <property type="match status" value="1"/>
</dbReference>
<dbReference type="GO" id="GO:0070006">
    <property type="term" value="F:metalloaminopeptidase activity"/>
    <property type="evidence" value="ECO:0007669"/>
    <property type="project" value="UniProtKB-UniRule"/>
</dbReference>
<keyword evidence="11" id="KW-1185">Reference proteome</keyword>
<dbReference type="KEGG" id="aagg:ETAA8_31890"/>
<reference evidence="10 11" key="1">
    <citation type="submission" date="2019-02" db="EMBL/GenBank/DDBJ databases">
        <title>Deep-cultivation of Planctomycetes and their phenomic and genomic characterization uncovers novel biology.</title>
        <authorList>
            <person name="Wiegand S."/>
            <person name="Jogler M."/>
            <person name="Boedeker C."/>
            <person name="Pinto D."/>
            <person name="Vollmers J."/>
            <person name="Rivas-Marin E."/>
            <person name="Kohn T."/>
            <person name="Peeters S.H."/>
            <person name="Heuer A."/>
            <person name="Rast P."/>
            <person name="Oberbeckmann S."/>
            <person name="Bunk B."/>
            <person name="Jeske O."/>
            <person name="Meyerdierks A."/>
            <person name="Storesund J.E."/>
            <person name="Kallscheuer N."/>
            <person name="Luecker S."/>
            <person name="Lage O.M."/>
            <person name="Pohl T."/>
            <person name="Merkel B.J."/>
            <person name="Hornburger P."/>
            <person name="Mueller R.-W."/>
            <person name="Bruemmer F."/>
            <person name="Labrenz M."/>
            <person name="Spormann A.M."/>
            <person name="Op den Camp H."/>
            <person name="Overmann J."/>
            <person name="Amann R."/>
            <person name="Jetten M.S.M."/>
            <person name="Mascher T."/>
            <person name="Medema M.H."/>
            <person name="Devos D.P."/>
            <person name="Kaster A.-K."/>
            <person name="Ovreas L."/>
            <person name="Rohde M."/>
            <person name="Galperin M.Y."/>
            <person name="Jogler C."/>
        </authorList>
    </citation>
    <scope>NUCLEOTIDE SEQUENCE [LARGE SCALE GENOMIC DNA]</scope>
    <source>
        <strain evidence="10 11">ETA_A8</strain>
    </source>
</reference>
<feature type="binding site" evidence="6">
    <location>
        <position position="104"/>
    </location>
    <ligand>
        <name>a divalent metal cation</name>
        <dbReference type="ChEBI" id="CHEBI:60240"/>
        <label>1</label>
    </ligand>
</feature>
<dbReference type="EC" id="3.4.11.18" evidence="6 7"/>
<evidence type="ECO:0000259" key="9">
    <source>
        <dbReference type="Pfam" id="PF00557"/>
    </source>
</evidence>
<feature type="binding site" evidence="6">
    <location>
        <position position="185"/>
    </location>
    <ligand>
        <name>substrate</name>
    </ligand>
</feature>
<comment type="similarity">
    <text evidence="6">Belongs to the peptidase M24A family. Methionine aminopeptidase type 1 subfamily.</text>
</comment>
<dbReference type="SUPFAM" id="SSF55920">
    <property type="entry name" value="Creatinase/aminopeptidase"/>
    <property type="match status" value="1"/>
</dbReference>
<proteinExistence type="inferred from homology"/>
<evidence type="ECO:0000256" key="3">
    <source>
        <dbReference type="ARBA" id="ARBA00022670"/>
    </source>
</evidence>
<evidence type="ECO:0000313" key="11">
    <source>
        <dbReference type="Proteomes" id="UP000315017"/>
    </source>
</evidence>
<evidence type="ECO:0000256" key="6">
    <source>
        <dbReference type="HAMAP-Rule" id="MF_01974"/>
    </source>
</evidence>
<feature type="binding site" evidence="6">
    <location>
        <position position="246"/>
    </location>
    <ligand>
        <name>a divalent metal cation</name>
        <dbReference type="ChEBI" id="CHEBI:60240"/>
        <label>1</label>
    </ligand>
</feature>
<dbReference type="GO" id="GO:0005829">
    <property type="term" value="C:cytosol"/>
    <property type="evidence" value="ECO:0007669"/>
    <property type="project" value="TreeGrafter"/>
</dbReference>
<dbReference type="NCBIfam" id="TIGR00500">
    <property type="entry name" value="met_pdase_I"/>
    <property type="match status" value="1"/>
</dbReference>
<dbReference type="GO" id="GO:0046872">
    <property type="term" value="F:metal ion binding"/>
    <property type="evidence" value="ECO:0007669"/>
    <property type="project" value="UniProtKB-UniRule"/>
</dbReference>
<feature type="binding site" evidence="6">
    <location>
        <position position="214"/>
    </location>
    <ligand>
        <name>a divalent metal cation</name>
        <dbReference type="ChEBI" id="CHEBI:60240"/>
        <label>2</label>
        <note>catalytic</note>
    </ligand>
</feature>
<sequence length="272" mass="30070">MLYNRKRRLKLDEAERQAMRHAGQFNARLMDEVRAFIKPGVTTGAIDTLIHTYTLDHGHTPATLGYAGQHGPYPKSCCTSVNDVICHGIPGEYALRAGDIVNVDMTTIVNGWHGDSSETFLVEPVSDLARKVTQCSFDCLWAAIDAIKPGSRVSEIGEAIVRNARRHSFSVVQEYVGHGVGRQFHQPPTIPHDPTSSPEARRQRLEPGICFTIEPMINTGTRDTLLSKRDGWTVRTKDGGLSAQFEHTILMTESGPEPLTVPPNGPHRGHKF</sequence>
<dbReference type="PANTHER" id="PTHR43330">
    <property type="entry name" value="METHIONINE AMINOPEPTIDASE"/>
    <property type="match status" value="1"/>
</dbReference>
<dbReference type="GO" id="GO:0006508">
    <property type="term" value="P:proteolysis"/>
    <property type="evidence" value="ECO:0007669"/>
    <property type="project" value="UniProtKB-KW"/>
</dbReference>
<dbReference type="AlphaFoldDB" id="A0A517YCX7"/>
<evidence type="ECO:0000256" key="8">
    <source>
        <dbReference type="SAM" id="MobiDB-lite"/>
    </source>
</evidence>
<feature type="binding site" evidence="6">
    <location>
        <position position="178"/>
    </location>
    <ligand>
        <name>a divalent metal cation</name>
        <dbReference type="ChEBI" id="CHEBI:60240"/>
        <label>2</label>
        <note>catalytic</note>
    </ligand>
</feature>